<name>A0A5C4N4F8_9RHOB</name>
<gene>
    <name evidence="2" type="ORF">FHG66_02835</name>
</gene>
<dbReference type="EMBL" id="VDFU01000002">
    <property type="protein sequence ID" value="TNC52486.1"/>
    <property type="molecule type" value="Genomic_DNA"/>
</dbReference>
<feature type="region of interest" description="Disordered" evidence="1">
    <location>
        <begin position="70"/>
        <end position="92"/>
    </location>
</feature>
<protein>
    <submittedName>
        <fullName evidence="2">Uncharacterized protein</fullName>
    </submittedName>
</protein>
<evidence type="ECO:0000313" key="3">
    <source>
        <dbReference type="Proteomes" id="UP000305887"/>
    </source>
</evidence>
<reference evidence="2 3" key="1">
    <citation type="submission" date="2019-06" db="EMBL/GenBank/DDBJ databases">
        <title>YIM 131921 draft genome.</title>
        <authorList>
            <person name="Jiang L."/>
        </authorList>
    </citation>
    <scope>NUCLEOTIDE SEQUENCE [LARGE SCALE GENOMIC DNA]</scope>
    <source>
        <strain evidence="2 3">YIM 131921</strain>
    </source>
</reference>
<comment type="caution">
    <text evidence="2">The sequence shown here is derived from an EMBL/GenBank/DDBJ whole genome shotgun (WGS) entry which is preliminary data.</text>
</comment>
<dbReference type="RefSeq" id="WP_139075170.1">
    <property type="nucleotide sequence ID" value="NZ_VDFU01000002.1"/>
</dbReference>
<evidence type="ECO:0000313" key="2">
    <source>
        <dbReference type="EMBL" id="TNC52486.1"/>
    </source>
</evidence>
<dbReference type="AlphaFoldDB" id="A0A5C4N4F8"/>
<keyword evidence="3" id="KW-1185">Reference proteome</keyword>
<dbReference type="OrthoDB" id="6928805at2"/>
<sequence length="92" mass="9881">MPIFACCILPPRAGFATSMRPAEMAIMGRRFEHPQPLHGQGLIRLVGLAENGDYGLCVLEAYDAHAMARPGPARRADDGRGPSLHGRVRCAG</sequence>
<dbReference type="Proteomes" id="UP000305887">
    <property type="component" value="Unassembled WGS sequence"/>
</dbReference>
<organism evidence="2 3">
    <name type="scientific">Rubellimicrobium rubrum</name>
    <dbReference type="NCBI Taxonomy" id="2585369"/>
    <lineage>
        <taxon>Bacteria</taxon>
        <taxon>Pseudomonadati</taxon>
        <taxon>Pseudomonadota</taxon>
        <taxon>Alphaproteobacteria</taxon>
        <taxon>Rhodobacterales</taxon>
        <taxon>Roseobacteraceae</taxon>
        <taxon>Rubellimicrobium</taxon>
    </lineage>
</organism>
<evidence type="ECO:0000256" key="1">
    <source>
        <dbReference type="SAM" id="MobiDB-lite"/>
    </source>
</evidence>
<proteinExistence type="predicted"/>
<accession>A0A5C4N4F8</accession>